<accession>A0A4R5LUT7</accession>
<evidence type="ECO:0000313" key="4">
    <source>
        <dbReference type="EMBL" id="TDG15160.1"/>
    </source>
</evidence>
<evidence type="ECO:0000256" key="2">
    <source>
        <dbReference type="SAM" id="Phobius"/>
    </source>
</evidence>
<dbReference type="Pfam" id="PF07495">
    <property type="entry name" value="Y_Y_Y"/>
    <property type="match status" value="1"/>
</dbReference>
<dbReference type="AlphaFoldDB" id="A0A4R5LUT7"/>
<dbReference type="InterPro" id="IPR011047">
    <property type="entry name" value="Quinoprotein_ADH-like_sf"/>
</dbReference>
<feature type="transmembrane region" description="Helical" evidence="2">
    <location>
        <begin position="760"/>
        <end position="778"/>
    </location>
</feature>
<proteinExistence type="predicted"/>
<dbReference type="GO" id="GO:0000155">
    <property type="term" value="F:phosphorelay sensor kinase activity"/>
    <property type="evidence" value="ECO:0007669"/>
    <property type="project" value="TreeGrafter"/>
</dbReference>
<evidence type="ECO:0000256" key="1">
    <source>
        <dbReference type="ARBA" id="ARBA00022553"/>
    </source>
</evidence>
<gene>
    <name evidence="4" type="ORF">E2F43_02690</name>
</gene>
<dbReference type="OrthoDB" id="9772100at2"/>
<dbReference type="InterPro" id="IPR011123">
    <property type="entry name" value="Y_Y_Y"/>
</dbReference>
<dbReference type="Gene3D" id="2.130.10.10">
    <property type="entry name" value="YVTN repeat-like/Quinoprotein amine dehydrogenase"/>
    <property type="match status" value="2"/>
</dbReference>
<dbReference type="SUPFAM" id="SSF63829">
    <property type="entry name" value="Calcium-dependent phosphotriesterase"/>
    <property type="match status" value="1"/>
</dbReference>
<keyword evidence="5" id="KW-1185">Reference proteome</keyword>
<organism evidence="4 5">
    <name type="scientific">Seongchinamella unica</name>
    <dbReference type="NCBI Taxonomy" id="2547392"/>
    <lineage>
        <taxon>Bacteria</taxon>
        <taxon>Pseudomonadati</taxon>
        <taxon>Pseudomonadota</taxon>
        <taxon>Gammaproteobacteria</taxon>
        <taxon>Cellvibrionales</taxon>
        <taxon>Halieaceae</taxon>
        <taxon>Seongchinamella</taxon>
    </lineage>
</organism>
<comment type="caution">
    <text evidence="4">The sequence shown here is derived from an EMBL/GenBank/DDBJ whole genome shotgun (WGS) entry which is preliminary data.</text>
</comment>
<dbReference type="Gene3D" id="2.60.40.10">
    <property type="entry name" value="Immunoglobulins"/>
    <property type="match status" value="1"/>
</dbReference>
<keyword evidence="2" id="KW-0472">Membrane</keyword>
<name>A0A4R5LUT7_9GAMM</name>
<dbReference type="SUPFAM" id="SSF50998">
    <property type="entry name" value="Quinoprotein alcohol dehydrogenase-like"/>
    <property type="match status" value="1"/>
</dbReference>
<evidence type="ECO:0000313" key="5">
    <source>
        <dbReference type="Proteomes" id="UP000295554"/>
    </source>
</evidence>
<keyword evidence="2" id="KW-1133">Transmembrane helix</keyword>
<keyword evidence="2" id="KW-0812">Transmembrane</keyword>
<feature type="domain" description="Two component regulator three Y" evidence="3">
    <location>
        <begin position="689"/>
        <end position="753"/>
    </location>
</feature>
<dbReference type="Gene3D" id="3.30.565.10">
    <property type="entry name" value="Histidine kinase-like ATPase, C-terminal domain"/>
    <property type="match status" value="1"/>
</dbReference>
<dbReference type="Proteomes" id="UP000295554">
    <property type="component" value="Unassembled WGS sequence"/>
</dbReference>
<dbReference type="PANTHER" id="PTHR43547">
    <property type="entry name" value="TWO-COMPONENT HISTIDINE KINASE"/>
    <property type="match status" value="1"/>
</dbReference>
<protein>
    <recommendedName>
        <fullName evidence="3">Two component regulator three Y domain-containing protein</fullName>
    </recommendedName>
</protein>
<sequence length="1016" mass="113753">MTILIRPKLSSYYYVPLLFLACFPRHTIATPLQIYPSPIAVEITQPTITRFHMDINGFLWIGTQQGLYKFEGNEVVKFGGSSDKGGKLKSSDIRGIAEQKNGKIVIATFGQGIYEFLPEASDFKPIKSERALELQDLHQILDDYFIAVSKSGIKTINLSYGNKNDWLTHQLSNANIVDVVDSIRIDSQKTLLATEDSLLLVSTISNTISKHSLILSEEDVTAIALSDSSELFISTSKSRLYRFGTTDYKLQTSLDLSNYNVSNISDLLHLNDELWIATDDGVFLASRDLKIKEHLNQSNSQLSNNHITRLFYDGKILFVGSFNGLDQILPSTITSFNRLNSNVDNDVLAFAMSSDKRLWVGTYNGVYIYDEKSGQHDHIVNFVDNDLPDSRVTTLAIHGDELWIGLAKDGVHKLDILSGRIQSFSDSNDADLEVTKILSTSKGRVYISTYKNGVYKVQENELIQVPSDGENSFNHLFESQKGRIFATTERKLFMLNLPEKKFEQIDLDFGMHRENPILLSMAESKEGQLLLGTKSHGIYLLEEAPGVGETVQVKHFSDDRVLKSSTIYGMVRDAESNIWCSTQNGIFKISRDGQIIFRLTKLDGLQGNDFNYGAYFLDDAGYMYFGGVNGYSRLNSDQRRPSTVSSPILINKIRLSHSKQLRFGEISRLETLELSHSDRSFALVINLLDYQNPRANQYTHILEGLDRDWTEASTNNVVAYTNLDPGSYIFRARGANAAGVWSDNEVRLRIVVLPPWWRTWWAFGTYGVLAVFILWMMMRTYRSHLLKEEALRIAQEMHDAADRAQDDLQESQEYQDELVSAVSQHNLATLDLISKCLEDIECNDSSQVKILGHIKALELLEKCYFFQDGELVADMHSYVDGLTNYLLTQTTVDPATITTINRVTRETLAAHVASPLAVILYELLHNAMAHAFGPASSANFIEISLNIVREPAEDPILDLIVADDGVGDRSAVGDSRSGSGLEVVGSLAASLGARYNTRTNNGNGYTAQLRLTLPGH</sequence>
<dbReference type="SUPFAM" id="SSF55874">
    <property type="entry name" value="ATPase domain of HSP90 chaperone/DNA topoisomerase II/histidine kinase"/>
    <property type="match status" value="1"/>
</dbReference>
<dbReference type="EMBL" id="SMSE01000001">
    <property type="protein sequence ID" value="TDG15160.1"/>
    <property type="molecule type" value="Genomic_DNA"/>
</dbReference>
<dbReference type="InterPro" id="IPR036890">
    <property type="entry name" value="HATPase_C_sf"/>
</dbReference>
<dbReference type="InterPro" id="IPR015943">
    <property type="entry name" value="WD40/YVTN_repeat-like_dom_sf"/>
</dbReference>
<keyword evidence="1" id="KW-0597">Phosphoprotein</keyword>
<evidence type="ECO:0000259" key="3">
    <source>
        <dbReference type="Pfam" id="PF07495"/>
    </source>
</evidence>
<reference evidence="4 5" key="1">
    <citation type="submission" date="2019-03" db="EMBL/GenBank/DDBJ databases">
        <title>Seongchinamella monodicae gen. nov., sp. nov., a novel member of the Gammaproteobacteria isolated from a tidal mudflat of beach.</title>
        <authorList>
            <person name="Yang H.G."/>
            <person name="Kang J.W."/>
            <person name="Lee S.D."/>
        </authorList>
    </citation>
    <scope>NUCLEOTIDE SEQUENCE [LARGE SCALE GENOMIC DNA]</scope>
    <source>
        <strain evidence="4 5">GH4-78</strain>
    </source>
</reference>
<dbReference type="PROSITE" id="PS51257">
    <property type="entry name" value="PROKAR_LIPOPROTEIN"/>
    <property type="match status" value="1"/>
</dbReference>
<dbReference type="InterPro" id="IPR013783">
    <property type="entry name" value="Ig-like_fold"/>
</dbReference>
<dbReference type="PANTHER" id="PTHR43547:SF2">
    <property type="entry name" value="HYBRID SIGNAL TRANSDUCTION HISTIDINE KINASE C"/>
    <property type="match status" value="1"/>
</dbReference>